<name>A0A183PL91_9TREM</name>
<protein>
    <submittedName>
        <fullName evidence="1">Uncharacterized protein</fullName>
    </submittedName>
</protein>
<evidence type="ECO:0000313" key="2">
    <source>
        <dbReference type="Proteomes" id="UP000269396"/>
    </source>
</evidence>
<dbReference type="STRING" id="31246.A0A183PL91"/>
<proteinExistence type="predicted"/>
<dbReference type="AlphaFoldDB" id="A0A183PL91"/>
<gene>
    <name evidence="1" type="ORF">SMTD_LOCUS15125</name>
</gene>
<dbReference type="EMBL" id="UZAL01035462">
    <property type="protein sequence ID" value="VDP67774.1"/>
    <property type="molecule type" value="Genomic_DNA"/>
</dbReference>
<evidence type="ECO:0000313" key="1">
    <source>
        <dbReference type="EMBL" id="VDP67774.1"/>
    </source>
</evidence>
<sequence length="183" mass="20613">MWSILAVTATYAFSASAGMLSGPTALPDGHTDFFNCWWPTSIGSVEILDRSIPKNARKVLEAWHLGQSAINKHIVIDPIYQPVRKIIDKYRTKVQTNGRYNQNEEVNHDRFNVNINQSTPSSTGQANTLMFGMWDDILGQGVFIDPQLQVTWAYVTNHAHARSLNKDFILNSLVNSVYSCIKE</sequence>
<organism evidence="1 2">
    <name type="scientific">Schistosoma mattheei</name>
    <dbReference type="NCBI Taxonomy" id="31246"/>
    <lineage>
        <taxon>Eukaryota</taxon>
        <taxon>Metazoa</taxon>
        <taxon>Spiralia</taxon>
        <taxon>Lophotrochozoa</taxon>
        <taxon>Platyhelminthes</taxon>
        <taxon>Trematoda</taxon>
        <taxon>Digenea</taxon>
        <taxon>Strigeidida</taxon>
        <taxon>Schistosomatoidea</taxon>
        <taxon>Schistosomatidae</taxon>
        <taxon>Schistosoma</taxon>
    </lineage>
</organism>
<reference evidence="1 2" key="1">
    <citation type="submission" date="2018-11" db="EMBL/GenBank/DDBJ databases">
        <authorList>
            <consortium name="Pathogen Informatics"/>
        </authorList>
    </citation>
    <scope>NUCLEOTIDE SEQUENCE [LARGE SCALE GENOMIC DNA]</scope>
    <source>
        <strain>Denwood</strain>
        <strain evidence="2">Zambia</strain>
    </source>
</reference>
<accession>A0A183PL91</accession>
<dbReference type="Proteomes" id="UP000269396">
    <property type="component" value="Unassembled WGS sequence"/>
</dbReference>
<keyword evidence="2" id="KW-1185">Reference proteome</keyword>